<dbReference type="InterPro" id="IPR027417">
    <property type="entry name" value="P-loop_NTPase"/>
</dbReference>
<dbReference type="SUPFAM" id="SSF47090">
    <property type="entry name" value="PGBD-like"/>
    <property type="match status" value="1"/>
</dbReference>
<proteinExistence type="predicted"/>
<dbReference type="Pfam" id="PF01471">
    <property type="entry name" value="PG_binding_1"/>
    <property type="match status" value="1"/>
</dbReference>
<dbReference type="Proteomes" id="UP000887222">
    <property type="component" value="Unassembled WGS sequence"/>
</dbReference>
<name>A0ABQ4PYQ8_9BURK</name>
<comment type="caution">
    <text evidence="3">The sequence shown here is derived from an EMBL/GenBank/DDBJ whole genome shotgun (WGS) entry which is preliminary data.</text>
</comment>
<evidence type="ECO:0000313" key="3">
    <source>
        <dbReference type="EMBL" id="GIZ50037.1"/>
    </source>
</evidence>
<dbReference type="InterPro" id="IPR002477">
    <property type="entry name" value="Peptidoglycan-bd-like"/>
</dbReference>
<evidence type="ECO:0000313" key="4">
    <source>
        <dbReference type="Proteomes" id="UP000887222"/>
    </source>
</evidence>
<gene>
    <name evidence="3" type="primary">gspA</name>
    <name evidence="3" type="ORF">NCCP691_00510</name>
</gene>
<feature type="region of interest" description="Disordered" evidence="1">
    <location>
        <begin position="336"/>
        <end position="364"/>
    </location>
</feature>
<evidence type="ECO:0000259" key="2">
    <source>
        <dbReference type="SMART" id="SM00382"/>
    </source>
</evidence>
<dbReference type="Gene3D" id="1.10.101.10">
    <property type="entry name" value="PGBD-like superfamily/PGBD"/>
    <property type="match status" value="1"/>
</dbReference>
<dbReference type="InterPro" id="IPR003593">
    <property type="entry name" value="AAA+_ATPase"/>
</dbReference>
<dbReference type="Gene3D" id="3.40.50.300">
    <property type="entry name" value="P-loop containing nucleotide triphosphate hydrolases"/>
    <property type="match status" value="1"/>
</dbReference>
<dbReference type="InterPro" id="IPR049945">
    <property type="entry name" value="AAA_22"/>
</dbReference>
<accession>A0ABQ4PYQ8</accession>
<dbReference type="InterPro" id="IPR052026">
    <property type="entry name" value="ExeA_AAA_ATPase_DNA-bind"/>
</dbReference>
<sequence length="563" mass="59916">MYTQFFRLSQAPFSISPDPRYLFMSERHREALAHLLYGVDSGGGVVVLTGDIGTGKTTICRCFLEQVPSNCNVAYIFNPRLTAIELLQTVCEEFRIDIVADDGDKSTKRYIDALNRFLLAAHAAGRNSVLIIDEAQNLSPGVLEQLRLLTNLETNERKLLQIILIGQPELRAILAQPDLEQLAQRIIANYHLTALSEAETASYIQHRLAAAGLTGASPFPAALTRQIHRLTAGVPRRINLLCDRALLGAYANGLSTVDRRILDGAARELFVSGRMREPAKRRVPVLAATLLALALGGAAGWAAIDAGWLTPPRTAQAGAATQATLAVAGTDAARKPEAAAASAPGPAVQAAAAPAEPPTEAEGPLTSEAEAIRLLARLWGGTLAGDDPCGSAPEHGLRCHWSTGGIPELRRLDRPAALKLRDDSGKSYFALLTRLDEASATLRIGAQRKPVSVVALARQFDGVFVTLWRPPPGFNAALKMEDKGPAVDWIAERLAGLAGEPAPAAGRPFDQKLLRQVLQFQQASGLAADGIVGAVTAMQINRAAGIAEPRLLASLQGASPSTE</sequence>
<keyword evidence="4" id="KW-1185">Reference proteome</keyword>
<feature type="compositionally biased region" description="Low complexity" evidence="1">
    <location>
        <begin position="338"/>
        <end position="362"/>
    </location>
</feature>
<dbReference type="RefSeq" id="WP_220806228.1">
    <property type="nucleotide sequence ID" value="NZ_BPMK01000001.1"/>
</dbReference>
<dbReference type="InterPro" id="IPR036366">
    <property type="entry name" value="PGBDSf"/>
</dbReference>
<organism evidence="3 4">
    <name type="scientific">Noviherbaspirillum aridicola</name>
    <dbReference type="NCBI Taxonomy" id="2849687"/>
    <lineage>
        <taxon>Bacteria</taxon>
        <taxon>Pseudomonadati</taxon>
        <taxon>Pseudomonadota</taxon>
        <taxon>Betaproteobacteria</taxon>
        <taxon>Burkholderiales</taxon>
        <taxon>Oxalobacteraceae</taxon>
        <taxon>Noviherbaspirillum</taxon>
    </lineage>
</organism>
<evidence type="ECO:0000256" key="1">
    <source>
        <dbReference type="SAM" id="MobiDB-lite"/>
    </source>
</evidence>
<dbReference type="SUPFAM" id="SSF52540">
    <property type="entry name" value="P-loop containing nucleoside triphosphate hydrolases"/>
    <property type="match status" value="1"/>
</dbReference>
<dbReference type="PANTHER" id="PTHR35894">
    <property type="entry name" value="GENERAL SECRETION PATHWAY PROTEIN A-RELATED"/>
    <property type="match status" value="1"/>
</dbReference>
<dbReference type="InterPro" id="IPR036365">
    <property type="entry name" value="PGBD-like_sf"/>
</dbReference>
<protein>
    <submittedName>
        <fullName evidence="3">ATPase AAA</fullName>
    </submittedName>
</protein>
<dbReference type="PANTHER" id="PTHR35894:SF1">
    <property type="entry name" value="PHOSPHORIBULOKINASE _ URIDINE KINASE FAMILY"/>
    <property type="match status" value="1"/>
</dbReference>
<dbReference type="Gene3D" id="3.90.70.10">
    <property type="entry name" value="Cysteine proteinases"/>
    <property type="match status" value="1"/>
</dbReference>
<dbReference type="SMART" id="SM00382">
    <property type="entry name" value="AAA"/>
    <property type="match status" value="1"/>
</dbReference>
<reference evidence="3 4" key="1">
    <citation type="journal article" date="2022" name="Int. J. Syst. Evol. Microbiol.">
        <title>Noviherbaspirillum aridicola sp. nov., isolated from an arid soil in Pakistan.</title>
        <authorList>
            <person name="Khan I.U."/>
            <person name="Saqib M."/>
            <person name="Amin A."/>
            <person name="Hussain F."/>
            <person name="Li L."/>
            <person name="Liu Y.H."/>
            <person name="Fang B.Z."/>
            <person name="Ahmed I."/>
            <person name="Li W.J."/>
        </authorList>
    </citation>
    <scope>NUCLEOTIDE SEQUENCE [LARGE SCALE GENOMIC DNA]</scope>
    <source>
        <strain evidence="3 4">NCCP-691</strain>
    </source>
</reference>
<dbReference type="Pfam" id="PF13401">
    <property type="entry name" value="AAA_22"/>
    <property type="match status" value="1"/>
</dbReference>
<feature type="domain" description="AAA+ ATPase" evidence="2">
    <location>
        <begin position="42"/>
        <end position="214"/>
    </location>
</feature>
<dbReference type="EMBL" id="BPMK01000001">
    <property type="protein sequence ID" value="GIZ50037.1"/>
    <property type="molecule type" value="Genomic_DNA"/>
</dbReference>